<dbReference type="EMBL" id="JAPFFF010000005">
    <property type="protein sequence ID" value="KAK8889821.1"/>
    <property type="molecule type" value="Genomic_DNA"/>
</dbReference>
<evidence type="ECO:0000313" key="1">
    <source>
        <dbReference type="EMBL" id="KAK8889821.1"/>
    </source>
</evidence>
<gene>
    <name evidence="1" type="ORF">M9Y10_034575</name>
</gene>
<proteinExistence type="predicted"/>
<evidence type="ECO:0000313" key="2">
    <source>
        <dbReference type="Proteomes" id="UP001470230"/>
    </source>
</evidence>
<sequence length="84" mass="9881">MEIPYDTVKSFYKSYLKHGSILPKQGRPIKIDNDIKERVVQTMEQNPTSTLRCVANNFQICATSVKNILNEHKIHFFCKYQYAR</sequence>
<protein>
    <submittedName>
        <fullName evidence="1">Uncharacterized protein</fullName>
    </submittedName>
</protein>
<keyword evidence="2" id="KW-1185">Reference proteome</keyword>
<comment type="caution">
    <text evidence="1">The sequence shown here is derived from an EMBL/GenBank/DDBJ whole genome shotgun (WGS) entry which is preliminary data.</text>
</comment>
<reference evidence="1 2" key="1">
    <citation type="submission" date="2024-04" db="EMBL/GenBank/DDBJ databases">
        <title>Tritrichomonas musculus Genome.</title>
        <authorList>
            <person name="Alves-Ferreira E."/>
            <person name="Grigg M."/>
            <person name="Lorenzi H."/>
            <person name="Galac M."/>
        </authorList>
    </citation>
    <scope>NUCLEOTIDE SEQUENCE [LARGE SCALE GENOMIC DNA]</scope>
    <source>
        <strain evidence="1 2">EAF2021</strain>
    </source>
</reference>
<name>A0ABR2KGE3_9EUKA</name>
<organism evidence="1 2">
    <name type="scientific">Tritrichomonas musculus</name>
    <dbReference type="NCBI Taxonomy" id="1915356"/>
    <lineage>
        <taxon>Eukaryota</taxon>
        <taxon>Metamonada</taxon>
        <taxon>Parabasalia</taxon>
        <taxon>Tritrichomonadida</taxon>
        <taxon>Tritrichomonadidae</taxon>
        <taxon>Tritrichomonas</taxon>
    </lineage>
</organism>
<accession>A0ABR2KGE3</accession>
<dbReference type="Proteomes" id="UP001470230">
    <property type="component" value="Unassembled WGS sequence"/>
</dbReference>